<keyword evidence="13" id="KW-1185">Reference proteome</keyword>
<organism evidence="12 13">
    <name type="scientific">Chlorella sorokiniana</name>
    <name type="common">Freshwater green alga</name>
    <dbReference type="NCBI Taxonomy" id="3076"/>
    <lineage>
        <taxon>Eukaryota</taxon>
        <taxon>Viridiplantae</taxon>
        <taxon>Chlorophyta</taxon>
        <taxon>core chlorophytes</taxon>
        <taxon>Trebouxiophyceae</taxon>
        <taxon>Chlorellales</taxon>
        <taxon>Chlorellaceae</taxon>
        <taxon>Chlorella clade</taxon>
        <taxon>Chlorella</taxon>
    </lineage>
</organism>
<dbReference type="AlphaFoldDB" id="A0A2P6TWQ1"/>
<dbReference type="GO" id="GO:0003677">
    <property type="term" value="F:DNA binding"/>
    <property type="evidence" value="ECO:0007669"/>
    <property type="project" value="InterPro"/>
</dbReference>
<evidence type="ECO:0000256" key="6">
    <source>
        <dbReference type="ARBA" id="ARBA00022741"/>
    </source>
</evidence>
<evidence type="ECO:0000256" key="7">
    <source>
        <dbReference type="ARBA" id="ARBA00022840"/>
    </source>
</evidence>
<dbReference type="FunFam" id="3.40.50.300:FF:000395">
    <property type="entry name" value="Replication factor C subunit 1"/>
    <property type="match status" value="1"/>
</dbReference>
<dbReference type="SUPFAM" id="SSF52113">
    <property type="entry name" value="BRCT domain"/>
    <property type="match status" value="1"/>
</dbReference>
<evidence type="ECO:0000259" key="11">
    <source>
        <dbReference type="PROSITE" id="PS50172"/>
    </source>
</evidence>
<dbReference type="GO" id="GO:0016887">
    <property type="term" value="F:ATP hydrolysis activity"/>
    <property type="evidence" value="ECO:0007669"/>
    <property type="project" value="InterPro"/>
</dbReference>
<dbReference type="OrthoDB" id="446168at2759"/>
<dbReference type="PANTHER" id="PTHR23389:SF6">
    <property type="entry name" value="REPLICATION FACTOR C SUBUNIT 1"/>
    <property type="match status" value="1"/>
</dbReference>
<dbReference type="GO" id="GO:0005663">
    <property type="term" value="C:DNA replication factor C complex"/>
    <property type="evidence" value="ECO:0007669"/>
    <property type="project" value="InterPro"/>
</dbReference>
<dbReference type="GO" id="GO:0005524">
    <property type="term" value="F:ATP binding"/>
    <property type="evidence" value="ECO:0007669"/>
    <property type="project" value="UniProtKB-UniRule"/>
</dbReference>
<dbReference type="InterPro" id="IPR008921">
    <property type="entry name" value="DNA_pol3_clamp-load_cplx_C"/>
</dbReference>
<dbReference type="Gene3D" id="3.40.50.300">
    <property type="entry name" value="P-loop containing nucleotide triphosphate hydrolases"/>
    <property type="match status" value="1"/>
</dbReference>
<keyword evidence="8 9" id="KW-0539">Nucleus</keyword>
<feature type="region of interest" description="Disordered" evidence="10">
    <location>
        <begin position="869"/>
        <end position="995"/>
    </location>
</feature>
<dbReference type="Gene3D" id="1.20.272.10">
    <property type="match status" value="1"/>
</dbReference>
<dbReference type="SUPFAM" id="SSF48019">
    <property type="entry name" value="post-AAA+ oligomerization domain-like"/>
    <property type="match status" value="1"/>
</dbReference>
<dbReference type="CDD" id="cd18140">
    <property type="entry name" value="HLD_clamp_RFC"/>
    <property type="match status" value="1"/>
</dbReference>
<keyword evidence="5 9" id="KW-0235">DNA replication</keyword>
<comment type="similarity">
    <text evidence="2 9">Belongs to the activator 1 large subunit family.</text>
</comment>
<feature type="compositionally biased region" description="Low complexity" evidence="10">
    <location>
        <begin position="104"/>
        <end position="117"/>
    </location>
</feature>
<dbReference type="GO" id="GO:0006260">
    <property type="term" value="P:DNA replication"/>
    <property type="evidence" value="ECO:0007669"/>
    <property type="project" value="UniProtKB-KW"/>
</dbReference>
<protein>
    <recommendedName>
        <fullName evidence="4 9">Replication factor C subunit 1</fullName>
    </recommendedName>
</protein>
<name>A0A2P6TWQ1_CHLSO</name>
<dbReference type="STRING" id="3076.A0A2P6TWQ1"/>
<evidence type="ECO:0000313" key="12">
    <source>
        <dbReference type="EMBL" id="PRW58492.1"/>
    </source>
</evidence>
<evidence type="ECO:0000256" key="3">
    <source>
        <dbReference type="ARBA" id="ARBA00011480"/>
    </source>
</evidence>
<feature type="compositionally biased region" description="Acidic residues" evidence="10">
    <location>
        <begin position="54"/>
        <end position="86"/>
    </location>
</feature>
<feature type="compositionally biased region" description="Gly residues" evidence="10">
    <location>
        <begin position="24"/>
        <end position="36"/>
    </location>
</feature>
<comment type="caution">
    <text evidence="12">The sequence shown here is derived from an EMBL/GenBank/DDBJ whole genome shotgun (WGS) entry which is preliminary data.</text>
</comment>
<dbReference type="InterPro" id="IPR036420">
    <property type="entry name" value="BRCT_dom_sf"/>
</dbReference>
<dbReference type="FunFam" id="3.40.50.10190:FF:000001">
    <property type="entry name" value="Replication factor C subunit 1"/>
    <property type="match status" value="1"/>
</dbReference>
<dbReference type="InterPro" id="IPR047854">
    <property type="entry name" value="RFC_lid"/>
</dbReference>
<comment type="subcellular location">
    <subcellularLocation>
        <location evidence="1 9">Nucleus</location>
    </subcellularLocation>
</comment>
<keyword evidence="6 9" id="KW-0547">Nucleotide-binding</keyword>
<dbReference type="InterPro" id="IPR027417">
    <property type="entry name" value="P-loop_NTPase"/>
</dbReference>
<dbReference type="InterPro" id="IPR001357">
    <property type="entry name" value="BRCT_dom"/>
</dbReference>
<dbReference type="Pfam" id="PF00533">
    <property type="entry name" value="BRCT"/>
    <property type="match status" value="1"/>
</dbReference>
<dbReference type="SMART" id="SM00382">
    <property type="entry name" value="AAA"/>
    <property type="match status" value="1"/>
</dbReference>
<feature type="compositionally biased region" description="Basic residues" evidence="10">
    <location>
        <begin position="92"/>
        <end position="103"/>
    </location>
</feature>
<dbReference type="Pfam" id="PF25361">
    <property type="entry name" value="AAA_lid_RFC1"/>
    <property type="match status" value="1"/>
</dbReference>
<dbReference type="InterPro" id="IPR003593">
    <property type="entry name" value="AAA+_ATPase"/>
</dbReference>
<feature type="compositionally biased region" description="Basic residues" evidence="10">
    <location>
        <begin position="881"/>
        <end position="890"/>
    </location>
</feature>
<dbReference type="PIRSF" id="PIRSF036578">
    <property type="entry name" value="RFC1"/>
    <property type="match status" value="1"/>
</dbReference>
<dbReference type="PANTHER" id="PTHR23389">
    <property type="entry name" value="CHROMOSOME TRANSMISSION FIDELITY FACTOR 18"/>
    <property type="match status" value="1"/>
</dbReference>
<feature type="compositionally biased region" description="Acidic residues" evidence="10">
    <location>
        <begin position="921"/>
        <end position="932"/>
    </location>
</feature>
<proteinExistence type="inferred from homology"/>
<gene>
    <name evidence="12" type="ORF">C2E21_3253</name>
</gene>
<dbReference type="Pfam" id="PF00004">
    <property type="entry name" value="AAA"/>
    <property type="match status" value="1"/>
</dbReference>
<feature type="compositionally biased region" description="Low complexity" evidence="10">
    <location>
        <begin position="1"/>
        <end position="23"/>
    </location>
</feature>
<evidence type="ECO:0000256" key="4">
    <source>
        <dbReference type="ARBA" id="ARBA00020401"/>
    </source>
</evidence>
<feature type="compositionally biased region" description="Basic residues" evidence="10">
    <location>
        <begin position="936"/>
        <end position="945"/>
    </location>
</feature>
<feature type="domain" description="BRCT" evidence="11">
    <location>
        <begin position="197"/>
        <end position="274"/>
    </location>
</feature>
<feature type="compositionally biased region" description="Gly residues" evidence="10">
    <location>
        <begin position="970"/>
        <end position="988"/>
    </location>
</feature>
<dbReference type="SMART" id="SM00292">
    <property type="entry name" value="BRCT"/>
    <property type="match status" value="1"/>
</dbReference>
<comment type="subunit">
    <text evidence="3">Heterotetramer of subunits RFC2, RFC3, RFC4 and RFC5 that can form a complex with RFC1.</text>
</comment>
<dbReference type="EMBL" id="LHPG02000005">
    <property type="protein sequence ID" value="PRW58492.1"/>
    <property type="molecule type" value="Genomic_DNA"/>
</dbReference>
<keyword evidence="7 9" id="KW-0067">ATP-binding</keyword>
<evidence type="ECO:0000256" key="2">
    <source>
        <dbReference type="ARBA" id="ARBA00006116"/>
    </source>
</evidence>
<evidence type="ECO:0000256" key="1">
    <source>
        <dbReference type="ARBA" id="ARBA00004123"/>
    </source>
</evidence>
<dbReference type="InterPro" id="IPR013725">
    <property type="entry name" value="DNA_replication_fac_RFC1_C"/>
</dbReference>
<feature type="region of interest" description="Disordered" evidence="10">
    <location>
        <begin position="1"/>
        <end position="143"/>
    </location>
</feature>
<dbReference type="GO" id="GO:0005634">
    <property type="term" value="C:nucleus"/>
    <property type="evidence" value="ECO:0007669"/>
    <property type="project" value="UniProtKB-SubCell"/>
</dbReference>
<dbReference type="CDD" id="cd00009">
    <property type="entry name" value="AAA"/>
    <property type="match status" value="1"/>
</dbReference>
<sequence>MRGAGSKKSPGSAAKSPASAAKSGEGGSSKSGGQAGGSKAAKPAAKRKAKQVIDDDSDWEVEEEDQAAADSDFEIDLVSSGEEEAEAGSKGSKAKAPPKKRAKPSPSQQQQQSPAEAPAKRGKSATPGGSKKKGKAAGPLAGLQDNPEALAAVAAVDEAVKRLPSEESLGLVLMTDSSGMRAPDEPPNWGNKPVPRGHPDCLTGKTFVVSGVLDSMRREEAEDYVKRHGGKVTGNVSGRTSFLIAGRYAGRTKYFTAKEKNVPVIDEDGLFSLVAAAPAPEGMETEEAAAPEDSWDAAALAAAEAVEQQQAAGEVQQGVKQEQQAAGGTAARAFYGGSTAPRPAGGAAAAAAAGAPKAHPPAACQQLWVEKWRPKTTAELVGNNSLVALLKHWLGSWEDVHLHGAAPSVPPSYRGKMKPDDLKKKAVLLSGPPGIGKTSSALIVCRELGFEPVEVNASDARGKSDASALKGVGGKLANAVKEMTTNTAVSYDRQGHRKKLCLIMDEVDGMSAGDRGGVGDLIATIKASKVPIIAICNDKYSTKLKSLRNHTIELDFRKPTVQQIGKRMMEICKAEGLSLNQATLDALIQSASGGDIRLILGQLQMIRLRAKSLTYDQVKSGGMSTAKDLEMSPFEAARKLLTFEAENLSLTDQMELVFQDFDLVPLLVQENYLNHRPKLGQNDAQRLRIIAKAADGFSAGDVATRSIRRDQNWGIMPFAAVMGTVYPATYMRGNRETFGLYPNEPNFPRFTAWLGQNSSSNKQKRLLGELHTRMLSSGSIECDRTGVRLSYLPVLRNTLTRPLVTQGKEGVPSVLKQMRDYCISREDIDFITDVTKFKTKGSWGEDPMKAVDTQVKSAFTRAFNQQHVKPRTGFGMDDKVKKKRAGKGRAKAADDDDEDVFGGEGLVQEEASPTKSSEEGANGEEQDLEELDPVALHKKLKAMKHKGLDITLKDGSTAKAGGRGGRGRGRGSAAGRGSGGGRGGGRGSGRGRGKK</sequence>
<dbReference type="InterPro" id="IPR012178">
    <property type="entry name" value="RFC1"/>
</dbReference>
<dbReference type="Gene3D" id="3.40.50.10190">
    <property type="entry name" value="BRCT domain"/>
    <property type="match status" value="1"/>
</dbReference>
<dbReference type="SUPFAM" id="SSF52540">
    <property type="entry name" value="P-loop containing nucleoside triphosphate hydrolases"/>
    <property type="match status" value="1"/>
</dbReference>
<dbReference type="FunFam" id="1.10.8.60:FF:000021">
    <property type="entry name" value="Replication factor C subunit 1"/>
    <property type="match status" value="1"/>
</dbReference>
<dbReference type="Gene3D" id="1.10.8.60">
    <property type="match status" value="1"/>
</dbReference>
<evidence type="ECO:0000256" key="9">
    <source>
        <dbReference type="PIRNR" id="PIRNR036578"/>
    </source>
</evidence>
<dbReference type="GO" id="GO:0003689">
    <property type="term" value="F:DNA clamp loader activity"/>
    <property type="evidence" value="ECO:0007669"/>
    <property type="project" value="UniProtKB-UniRule"/>
</dbReference>
<dbReference type="GO" id="GO:0006281">
    <property type="term" value="P:DNA repair"/>
    <property type="evidence" value="ECO:0007669"/>
    <property type="project" value="InterPro"/>
</dbReference>
<dbReference type="Proteomes" id="UP000239899">
    <property type="component" value="Unassembled WGS sequence"/>
</dbReference>
<accession>A0A2P6TWQ1</accession>
<reference evidence="12 13" key="1">
    <citation type="journal article" date="2018" name="Plant J.">
        <title>Genome sequences of Chlorella sorokiniana UTEX 1602 and Micractinium conductrix SAG 241.80: implications to maltose excretion by a green alga.</title>
        <authorList>
            <person name="Arriola M.B."/>
            <person name="Velmurugan N."/>
            <person name="Zhang Y."/>
            <person name="Plunkett M.H."/>
            <person name="Hondzo H."/>
            <person name="Barney B.M."/>
        </authorList>
    </citation>
    <scope>NUCLEOTIDE SEQUENCE [LARGE SCALE GENOMIC DNA]</scope>
    <source>
        <strain evidence="13">UTEX 1602</strain>
    </source>
</reference>
<evidence type="ECO:0000256" key="10">
    <source>
        <dbReference type="SAM" id="MobiDB-lite"/>
    </source>
</evidence>
<dbReference type="InterPro" id="IPR003959">
    <property type="entry name" value="ATPase_AAA_core"/>
</dbReference>
<evidence type="ECO:0000313" key="13">
    <source>
        <dbReference type="Proteomes" id="UP000239899"/>
    </source>
</evidence>
<dbReference type="Pfam" id="PF08519">
    <property type="entry name" value="RFC1"/>
    <property type="match status" value="1"/>
</dbReference>
<evidence type="ECO:0000256" key="5">
    <source>
        <dbReference type="ARBA" id="ARBA00022705"/>
    </source>
</evidence>
<dbReference type="CDD" id="cd17752">
    <property type="entry name" value="BRCT_RFC1"/>
    <property type="match status" value="1"/>
</dbReference>
<dbReference type="PROSITE" id="PS50172">
    <property type="entry name" value="BRCT"/>
    <property type="match status" value="1"/>
</dbReference>
<evidence type="ECO:0000256" key="8">
    <source>
        <dbReference type="ARBA" id="ARBA00023242"/>
    </source>
</evidence>